<dbReference type="EMBL" id="MU005767">
    <property type="protein sequence ID" value="KAF2711505.1"/>
    <property type="molecule type" value="Genomic_DNA"/>
</dbReference>
<reference evidence="1" key="1">
    <citation type="journal article" date="2020" name="Stud. Mycol.">
        <title>101 Dothideomycetes genomes: a test case for predicting lifestyles and emergence of pathogens.</title>
        <authorList>
            <person name="Haridas S."/>
            <person name="Albert R."/>
            <person name="Binder M."/>
            <person name="Bloem J."/>
            <person name="Labutti K."/>
            <person name="Salamov A."/>
            <person name="Andreopoulos B."/>
            <person name="Baker S."/>
            <person name="Barry K."/>
            <person name="Bills G."/>
            <person name="Bluhm B."/>
            <person name="Cannon C."/>
            <person name="Castanera R."/>
            <person name="Culley D."/>
            <person name="Daum C."/>
            <person name="Ezra D."/>
            <person name="Gonzalez J."/>
            <person name="Henrissat B."/>
            <person name="Kuo A."/>
            <person name="Liang C."/>
            <person name="Lipzen A."/>
            <person name="Lutzoni F."/>
            <person name="Magnuson J."/>
            <person name="Mondo S."/>
            <person name="Nolan M."/>
            <person name="Ohm R."/>
            <person name="Pangilinan J."/>
            <person name="Park H.-J."/>
            <person name="Ramirez L."/>
            <person name="Alfaro M."/>
            <person name="Sun H."/>
            <person name="Tritt A."/>
            <person name="Yoshinaga Y."/>
            <person name="Zwiers L.-H."/>
            <person name="Turgeon B."/>
            <person name="Goodwin S."/>
            <person name="Spatafora J."/>
            <person name="Crous P."/>
            <person name="Grigoriev I."/>
        </authorList>
    </citation>
    <scope>NUCLEOTIDE SEQUENCE</scope>
    <source>
        <strain evidence="1">CBS 279.74</strain>
    </source>
</reference>
<evidence type="ECO:0000313" key="2">
    <source>
        <dbReference type="Proteomes" id="UP000799428"/>
    </source>
</evidence>
<evidence type="ECO:0000313" key="1">
    <source>
        <dbReference type="EMBL" id="KAF2711505.1"/>
    </source>
</evidence>
<organism evidence="1 2">
    <name type="scientific">Pleomassaria siparia CBS 279.74</name>
    <dbReference type="NCBI Taxonomy" id="1314801"/>
    <lineage>
        <taxon>Eukaryota</taxon>
        <taxon>Fungi</taxon>
        <taxon>Dikarya</taxon>
        <taxon>Ascomycota</taxon>
        <taxon>Pezizomycotina</taxon>
        <taxon>Dothideomycetes</taxon>
        <taxon>Pleosporomycetidae</taxon>
        <taxon>Pleosporales</taxon>
        <taxon>Pleomassariaceae</taxon>
        <taxon>Pleomassaria</taxon>
    </lineage>
</organism>
<dbReference type="Proteomes" id="UP000799428">
    <property type="component" value="Unassembled WGS sequence"/>
</dbReference>
<sequence>MLHKTGSEMPVFVCLFVSSSFSPLRPPQGTLPLRIYTSHLGSNVNIAIRAKSALRLSCTRRQTTTMGVTV</sequence>
<accession>A0A6G1KG32</accession>
<proteinExistence type="predicted"/>
<protein>
    <submittedName>
        <fullName evidence="1">Uncharacterized protein</fullName>
    </submittedName>
</protein>
<dbReference type="AlphaFoldDB" id="A0A6G1KG32"/>
<keyword evidence="2" id="KW-1185">Reference proteome</keyword>
<name>A0A6G1KG32_9PLEO</name>
<gene>
    <name evidence="1" type="ORF">K504DRAFT_221834</name>
</gene>